<proteinExistence type="predicted"/>
<dbReference type="CDD" id="cd01427">
    <property type="entry name" value="HAD_like"/>
    <property type="match status" value="1"/>
</dbReference>
<evidence type="ECO:0000313" key="2">
    <source>
        <dbReference type="Proteomes" id="UP000266506"/>
    </source>
</evidence>
<dbReference type="Gene3D" id="1.10.150.520">
    <property type="match status" value="1"/>
</dbReference>
<dbReference type="EMBL" id="QXEV01000004">
    <property type="protein sequence ID" value="RIA78077.1"/>
    <property type="molecule type" value="Genomic_DNA"/>
</dbReference>
<dbReference type="Pfam" id="PF00702">
    <property type="entry name" value="Hydrolase"/>
    <property type="match status" value="1"/>
</dbReference>
<dbReference type="PANTHER" id="PTHR43434">
    <property type="entry name" value="PHOSPHOGLYCOLATE PHOSPHATASE"/>
    <property type="match status" value="1"/>
</dbReference>
<dbReference type="AlphaFoldDB" id="A0A397S287"/>
<dbReference type="InParanoid" id="A0A397S287"/>
<sequence>MKTFFFDLDSTLLEMNQDEFLGAYYKSIAEYSYKLGYNPKEFMEVFYKAAYAIILNDGAMSNEDRFWSVVEKKYKEIDSLKEAFYSYYRNEFQNLKSYIHKTNYPLEIITYLKNKGYKVILATNPVFPKVATEERIKWAGLSYDMFDDVTTYENCYFCKPNHLYYEEIIKKHNLNPQDCIMVGNDVDDDFSDLPSGIKGYLINDYLINRRDIILPVESFKINEFYEFIKENY</sequence>
<dbReference type="RefSeq" id="WP_119015820.1">
    <property type="nucleotide sequence ID" value="NZ_QXEV01000004.1"/>
</dbReference>
<keyword evidence="2" id="KW-1185">Reference proteome</keyword>
<reference evidence="1 2" key="1">
    <citation type="submission" date="2018-08" db="EMBL/GenBank/DDBJ databases">
        <title>Genomic Encyclopedia of Archaeal and Bacterial Type Strains, Phase II (KMG-II): from individual species to whole genera.</title>
        <authorList>
            <person name="Goeker M."/>
        </authorList>
    </citation>
    <scope>NUCLEOTIDE SEQUENCE [LARGE SCALE GENOMIC DNA]</scope>
    <source>
        <strain evidence="1 2">ATCC 27112</strain>
    </source>
</reference>
<dbReference type="InterPro" id="IPR006439">
    <property type="entry name" value="HAD-SF_hydro_IA"/>
</dbReference>
<accession>A0A397S287</accession>
<dbReference type="GO" id="GO:0008967">
    <property type="term" value="F:phosphoglycolate phosphatase activity"/>
    <property type="evidence" value="ECO:0007669"/>
    <property type="project" value="TreeGrafter"/>
</dbReference>
<name>A0A397S287_9MOLU</name>
<dbReference type="SUPFAM" id="SSF56784">
    <property type="entry name" value="HAD-like"/>
    <property type="match status" value="1"/>
</dbReference>
<evidence type="ECO:0000313" key="1">
    <source>
        <dbReference type="EMBL" id="RIA78077.1"/>
    </source>
</evidence>
<dbReference type="Gene3D" id="3.40.50.1000">
    <property type="entry name" value="HAD superfamily/HAD-like"/>
    <property type="match status" value="1"/>
</dbReference>
<dbReference type="Proteomes" id="UP000266506">
    <property type="component" value="Unassembled WGS sequence"/>
</dbReference>
<protein>
    <submittedName>
        <fullName evidence="1">HAD superfamily hydrolase (TIGR01549 family)</fullName>
    </submittedName>
</protein>
<organism evidence="1 2">
    <name type="scientific">Anaeroplasma bactoclasticum</name>
    <dbReference type="NCBI Taxonomy" id="2088"/>
    <lineage>
        <taxon>Bacteria</taxon>
        <taxon>Bacillati</taxon>
        <taxon>Mycoplasmatota</taxon>
        <taxon>Mollicutes</taxon>
        <taxon>Anaeroplasmatales</taxon>
        <taxon>Anaeroplasmataceae</taxon>
        <taxon>Anaeroplasma</taxon>
    </lineage>
</organism>
<dbReference type="SFLD" id="SFLDS00003">
    <property type="entry name" value="Haloacid_Dehalogenase"/>
    <property type="match status" value="1"/>
</dbReference>
<comment type="caution">
    <text evidence="1">The sequence shown here is derived from an EMBL/GenBank/DDBJ whole genome shotgun (WGS) entry which is preliminary data.</text>
</comment>
<dbReference type="NCBIfam" id="TIGR01549">
    <property type="entry name" value="HAD-SF-IA-v1"/>
    <property type="match status" value="1"/>
</dbReference>
<gene>
    <name evidence="1" type="ORF">EI71_00654</name>
</gene>
<dbReference type="InterPro" id="IPR050155">
    <property type="entry name" value="HAD-like_hydrolase_sf"/>
</dbReference>
<dbReference type="OrthoDB" id="156023at2"/>
<dbReference type="SFLD" id="SFLDG01129">
    <property type="entry name" value="C1.5:_HAD__Beta-PGM__Phosphata"/>
    <property type="match status" value="1"/>
</dbReference>
<dbReference type="InterPro" id="IPR023214">
    <property type="entry name" value="HAD_sf"/>
</dbReference>
<keyword evidence="1" id="KW-0378">Hydrolase</keyword>
<dbReference type="InterPro" id="IPR036412">
    <property type="entry name" value="HAD-like_sf"/>
</dbReference>
<dbReference type="GO" id="GO:0006281">
    <property type="term" value="P:DNA repair"/>
    <property type="evidence" value="ECO:0007669"/>
    <property type="project" value="TreeGrafter"/>
</dbReference>
<dbReference type="PANTHER" id="PTHR43434:SF1">
    <property type="entry name" value="PHOSPHOGLYCOLATE PHOSPHATASE"/>
    <property type="match status" value="1"/>
</dbReference>